<protein>
    <submittedName>
        <fullName evidence="1">Jg5529 protein</fullName>
    </submittedName>
</protein>
<dbReference type="EMBL" id="CAKXAJ010026429">
    <property type="protein sequence ID" value="CAH2268359.1"/>
    <property type="molecule type" value="Genomic_DNA"/>
</dbReference>
<dbReference type="AlphaFoldDB" id="A0A8S4SGY1"/>
<sequence>MMQWIDMGLIRRLRVTQRAIERAMLGVSLRDQELSSSVENQSYRNSSKCREAKVTMGGAHTCPKMLERQPRTG</sequence>
<comment type="caution">
    <text evidence="1">The sequence shown here is derived from an EMBL/GenBank/DDBJ whole genome shotgun (WGS) entry which is preliminary data.</text>
</comment>
<accession>A0A8S4SGY1</accession>
<reference evidence="1" key="1">
    <citation type="submission" date="2022-03" db="EMBL/GenBank/DDBJ databases">
        <authorList>
            <person name="Lindestad O."/>
        </authorList>
    </citation>
    <scope>NUCLEOTIDE SEQUENCE</scope>
</reference>
<dbReference type="Proteomes" id="UP000838756">
    <property type="component" value="Unassembled WGS sequence"/>
</dbReference>
<dbReference type="OrthoDB" id="7478539at2759"/>
<gene>
    <name evidence="1" type="primary">jg5529</name>
    <name evidence="1" type="ORF">PAEG_LOCUS26719</name>
</gene>
<proteinExistence type="predicted"/>
<evidence type="ECO:0000313" key="1">
    <source>
        <dbReference type="EMBL" id="CAH2268359.1"/>
    </source>
</evidence>
<organism evidence="1 2">
    <name type="scientific">Pararge aegeria aegeria</name>
    <dbReference type="NCBI Taxonomy" id="348720"/>
    <lineage>
        <taxon>Eukaryota</taxon>
        <taxon>Metazoa</taxon>
        <taxon>Ecdysozoa</taxon>
        <taxon>Arthropoda</taxon>
        <taxon>Hexapoda</taxon>
        <taxon>Insecta</taxon>
        <taxon>Pterygota</taxon>
        <taxon>Neoptera</taxon>
        <taxon>Endopterygota</taxon>
        <taxon>Lepidoptera</taxon>
        <taxon>Glossata</taxon>
        <taxon>Ditrysia</taxon>
        <taxon>Papilionoidea</taxon>
        <taxon>Nymphalidae</taxon>
        <taxon>Satyrinae</taxon>
        <taxon>Satyrini</taxon>
        <taxon>Parargina</taxon>
        <taxon>Pararge</taxon>
    </lineage>
</organism>
<evidence type="ECO:0000313" key="2">
    <source>
        <dbReference type="Proteomes" id="UP000838756"/>
    </source>
</evidence>
<keyword evidence="2" id="KW-1185">Reference proteome</keyword>
<name>A0A8S4SGY1_9NEOP</name>